<feature type="compositionally biased region" description="Basic and acidic residues" evidence="1">
    <location>
        <begin position="544"/>
        <end position="555"/>
    </location>
</feature>
<protein>
    <submittedName>
        <fullName evidence="3">Uncharacterized protein</fullName>
    </submittedName>
</protein>
<keyword evidence="2" id="KW-1133">Transmembrane helix</keyword>
<organism evidence="3 4">
    <name type="scientific">Rhodovibrio sodomensis</name>
    <dbReference type="NCBI Taxonomy" id="1088"/>
    <lineage>
        <taxon>Bacteria</taxon>
        <taxon>Pseudomonadati</taxon>
        <taxon>Pseudomonadota</taxon>
        <taxon>Alphaproteobacteria</taxon>
        <taxon>Rhodospirillales</taxon>
        <taxon>Rhodovibrionaceae</taxon>
        <taxon>Rhodovibrio</taxon>
    </lineage>
</organism>
<feature type="region of interest" description="Disordered" evidence="1">
    <location>
        <begin position="256"/>
        <end position="278"/>
    </location>
</feature>
<dbReference type="RefSeq" id="WP_200339008.1">
    <property type="nucleotide sequence ID" value="NZ_NRRL01000003.1"/>
</dbReference>
<keyword evidence="2" id="KW-0472">Membrane</keyword>
<evidence type="ECO:0000256" key="2">
    <source>
        <dbReference type="SAM" id="Phobius"/>
    </source>
</evidence>
<feature type="compositionally biased region" description="Polar residues" evidence="1">
    <location>
        <begin position="479"/>
        <end position="491"/>
    </location>
</feature>
<feature type="compositionally biased region" description="Basic residues" evidence="1">
    <location>
        <begin position="154"/>
        <end position="168"/>
    </location>
</feature>
<proteinExistence type="predicted"/>
<gene>
    <name evidence="3" type="ORF">CKO28_02690</name>
</gene>
<feature type="compositionally biased region" description="Acidic residues" evidence="1">
    <location>
        <begin position="256"/>
        <end position="265"/>
    </location>
</feature>
<comment type="caution">
    <text evidence="3">The sequence shown here is derived from an EMBL/GenBank/DDBJ whole genome shotgun (WGS) entry which is preliminary data.</text>
</comment>
<sequence>MRKLATLMVATLISLGATVFLQNSFPFSPWSVADWRIVLPEIAQDPLGFRPLFLMGASAFATATAVAVITALLILLTIVKRGAEELIAAVQSAWSGSAEKRARKAEKAQERKAAREAKRAHKRTTGKTAPTDQPEVSEESASAMAEAAADAVGKSRKKTWRKNGKSRKRELLQGEEAEFAEPHGNTKKNGQIGRKLGAIAAAIVAGIKTLIERIKGLREAAKEDNETPATPRQRQGRIAELTYVIKHAFTSSYNDDEIEVVEPGENEEKRESKASRSSGGIFSRLVRRKEAKPTDILLEGSIDEQPKGRQQPSFDADNPGLPDRILEFYTVWTQTPADKRTERMKQEAEKLNRQIDERMVGEVMHRFGYRGVNAIDTLRAIAAGKGFGETGELGIEPAQAMEKPTADELVDPALAGDDGTEVEKDPWLTNAGQDAESTFDEDDVKESESLPPHLQLEAGLQEVEDDLAGEYATAGTYESGDSFTPSAQAPSSEEDEMPWMTQGSEEDSADGADIMGDFGDEEGGQEPTYGDRHETYSDDSEADGAERDNASHSWDEDSEDAGWEDHAPDAVTIENDLEGGAGSETYRADEDEDDVSAYEAKDEEAAVSAFMWDRDEPQRQAGEEAIPEDDAVIQGMATDDDIIAGDEGTASTHYSEDEVDETIASMGTNWLHAVVGEGRNTRRGLDRQLQAIGLQGLTNPSNILPTLWAQLERIVDYQSKAFAWQQFGETPPREFETEEQRREFLLKLATSIVTLREEVGQQTVDEILEKKAGSEHAKWLGGRADVVLQSLMRGGEQADTSALMGGEAANGSKFIEYRYRDAWRVISPIVRQYRERPQADGVKSFRSTQTNAGRPGEEIDDAIDVADLLIGDTRGTMTPDGRQPTLVGVMFCIVPKGEWAAERDESDAPFDDRVVLRAGQLAVSLRDRSQQIFTTWAEQRGFAPVPVLHLVLEPGASVDGMTEPAQIAKHLNARFAGVVGAEFRAQPWSAEEWAELSRRLVGAAA</sequence>
<keyword evidence="4" id="KW-1185">Reference proteome</keyword>
<feature type="region of interest" description="Disordered" evidence="1">
    <location>
        <begin position="98"/>
        <end position="191"/>
    </location>
</feature>
<dbReference type="EMBL" id="NRRL01000003">
    <property type="protein sequence ID" value="MBK1666950.1"/>
    <property type="molecule type" value="Genomic_DNA"/>
</dbReference>
<feature type="compositionally biased region" description="Basic and acidic residues" evidence="1">
    <location>
        <begin position="105"/>
        <end position="117"/>
    </location>
</feature>
<evidence type="ECO:0000313" key="3">
    <source>
        <dbReference type="EMBL" id="MBK1666950.1"/>
    </source>
</evidence>
<keyword evidence="2" id="KW-0812">Transmembrane</keyword>
<evidence type="ECO:0000313" key="4">
    <source>
        <dbReference type="Proteomes" id="UP001296873"/>
    </source>
</evidence>
<feature type="region of interest" description="Disordered" evidence="1">
    <location>
        <begin position="472"/>
        <end position="595"/>
    </location>
</feature>
<feature type="transmembrane region" description="Helical" evidence="2">
    <location>
        <begin position="57"/>
        <end position="79"/>
    </location>
</feature>
<accession>A0ABS1DC28</accession>
<dbReference type="Proteomes" id="UP001296873">
    <property type="component" value="Unassembled WGS sequence"/>
</dbReference>
<name>A0ABS1DC28_9PROT</name>
<evidence type="ECO:0000256" key="1">
    <source>
        <dbReference type="SAM" id="MobiDB-lite"/>
    </source>
</evidence>
<feature type="compositionally biased region" description="Low complexity" evidence="1">
    <location>
        <begin position="139"/>
        <end position="151"/>
    </location>
</feature>
<reference evidence="3 4" key="1">
    <citation type="journal article" date="2020" name="Microorganisms">
        <title>Osmotic Adaptation and Compatible Solute Biosynthesis of Phototrophic Bacteria as Revealed from Genome Analyses.</title>
        <authorList>
            <person name="Imhoff J.F."/>
            <person name="Rahn T."/>
            <person name="Kunzel S."/>
            <person name="Keller A."/>
            <person name="Neulinger S.C."/>
        </authorList>
    </citation>
    <scope>NUCLEOTIDE SEQUENCE [LARGE SCALE GENOMIC DNA]</scope>
    <source>
        <strain evidence="3 4">DSM 9895</strain>
    </source>
</reference>
<feature type="region of interest" description="Disordered" evidence="1">
    <location>
        <begin position="412"/>
        <end position="452"/>
    </location>
</feature>
<feature type="region of interest" description="Disordered" evidence="1">
    <location>
        <begin position="295"/>
        <end position="320"/>
    </location>
</feature>